<evidence type="ECO:0000313" key="2">
    <source>
        <dbReference type="EMBL" id="CEM36784.1"/>
    </source>
</evidence>
<protein>
    <recommendedName>
        <fullName evidence="3">Magnesium-dependent phosphatase-1</fullName>
    </recommendedName>
</protein>
<reference evidence="2" key="1">
    <citation type="submission" date="2014-11" db="EMBL/GenBank/DDBJ databases">
        <authorList>
            <person name="Otto D Thomas"/>
            <person name="Naeem Raeece"/>
        </authorList>
    </citation>
    <scope>NUCLEOTIDE SEQUENCE</scope>
</reference>
<dbReference type="VEuPathDB" id="CryptoDB:Cvel_24115"/>
<organism evidence="2">
    <name type="scientific">Chromera velia CCMP2878</name>
    <dbReference type="NCBI Taxonomy" id="1169474"/>
    <lineage>
        <taxon>Eukaryota</taxon>
        <taxon>Sar</taxon>
        <taxon>Alveolata</taxon>
        <taxon>Colpodellida</taxon>
        <taxon>Chromeraceae</taxon>
        <taxon>Chromera</taxon>
    </lineage>
</organism>
<dbReference type="NCBIfam" id="TIGR01681">
    <property type="entry name" value="HAD-SF-IIIC"/>
    <property type="match status" value="1"/>
</dbReference>
<dbReference type="PhylomeDB" id="A0A0G4H0D9"/>
<dbReference type="EMBL" id="CDMZ01001733">
    <property type="protein sequence ID" value="CEM36784.1"/>
    <property type="molecule type" value="Genomic_DNA"/>
</dbReference>
<dbReference type="InterPro" id="IPR036412">
    <property type="entry name" value="HAD-like_sf"/>
</dbReference>
<dbReference type="Pfam" id="PF12689">
    <property type="entry name" value="Acid_PPase"/>
    <property type="match status" value="1"/>
</dbReference>
<dbReference type="SUPFAM" id="SSF56784">
    <property type="entry name" value="HAD-like"/>
    <property type="match status" value="1"/>
</dbReference>
<accession>A0A0G4H0D9</accession>
<dbReference type="Gene3D" id="3.40.50.1000">
    <property type="entry name" value="HAD superfamily/HAD-like"/>
    <property type="match status" value="1"/>
</dbReference>
<dbReference type="PANTHER" id="PTHR17901">
    <property type="entry name" value="MAGNESIUM-DEPENDENT PHOSPHATASE 1 MDP1"/>
    <property type="match status" value="1"/>
</dbReference>
<dbReference type="PANTHER" id="PTHR17901:SF14">
    <property type="entry name" value="MAGNESIUM-DEPENDENT PHOSPHATASE 1"/>
    <property type="match status" value="1"/>
</dbReference>
<evidence type="ECO:0008006" key="3">
    <source>
        <dbReference type="Google" id="ProtNLM"/>
    </source>
</evidence>
<gene>
    <name evidence="2" type="ORF">Cvel_24115</name>
</gene>
<feature type="compositionally biased region" description="Low complexity" evidence="1">
    <location>
        <begin position="9"/>
        <end position="19"/>
    </location>
</feature>
<dbReference type="InterPro" id="IPR010033">
    <property type="entry name" value="HAD_SF_ppase_IIIC"/>
</dbReference>
<feature type="region of interest" description="Disordered" evidence="1">
    <location>
        <begin position="1"/>
        <end position="22"/>
    </location>
</feature>
<dbReference type="AlphaFoldDB" id="A0A0G4H0D9"/>
<dbReference type="InterPro" id="IPR023214">
    <property type="entry name" value="HAD_sf"/>
</dbReference>
<dbReference type="SFLD" id="SFLDS00003">
    <property type="entry name" value="Haloacid_Dehalogenase"/>
    <property type="match status" value="1"/>
</dbReference>
<dbReference type="GO" id="GO:0003993">
    <property type="term" value="F:acid phosphatase activity"/>
    <property type="evidence" value="ECO:0007669"/>
    <property type="project" value="TreeGrafter"/>
</dbReference>
<sequence>MKRFHLEAGPSGRSSSVSPSPSPVPRLIVFDLDNTLWTPELYELWSAPKANRDICLFKGAEKVLAELLSDPKWKGTRAAAASRATRTGWANNLLDTFSVTVQKEGKSRQGSQEVPIGPLFPFREVYSGSKTAHLSQIQRQSGVSYSDMIFFDDWYENCDAVSSLGVFSVVVNDGIKEADWEEALREWERLKREQPNEMGCVWMRRRKQQNSRYW</sequence>
<dbReference type="SFLD" id="SFLDG01129">
    <property type="entry name" value="C1.5:_HAD__Beta-PGM__Phosphata"/>
    <property type="match status" value="1"/>
</dbReference>
<proteinExistence type="predicted"/>
<dbReference type="InterPro" id="IPR010036">
    <property type="entry name" value="MDP_1_eu_arc"/>
</dbReference>
<evidence type="ECO:0000256" key="1">
    <source>
        <dbReference type="SAM" id="MobiDB-lite"/>
    </source>
</evidence>
<name>A0A0G4H0D9_9ALVE</name>
<dbReference type="SFLD" id="SFLDG01131">
    <property type="entry name" value="C1.5.2:_MDP_Like"/>
    <property type="match status" value="1"/>
</dbReference>